<evidence type="ECO:0000313" key="1">
    <source>
        <dbReference type="Proteomes" id="UP000092443"/>
    </source>
</evidence>
<accession>A0A9C5ZH42</accession>
<protein>
    <submittedName>
        <fullName evidence="2">CDP-diacylglycerol--glycerol-3-phosphate 3-phosphatidyltransferase, mitochondrial-like</fullName>
    </submittedName>
</protein>
<dbReference type="Proteomes" id="UP000092443">
    <property type="component" value="Unplaced"/>
</dbReference>
<proteinExistence type="predicted"/>
<dbReference type="AlphaFoldDB" id="A0A9C5ZH42"/>
<dbReference type="RefSeq" id="XP_037898508.1">
    <property type="nucleotide sequence ID" value="XM_038042580.1"/>
</dbReference>
<sequence>MLSALMAHPNANGFQGAREPAGIIPTAYPSIVKCFYESLVRDQQNHRVNFFEYGGWQLSSERVVVLSALLFVC</sequence>
<keyword evidence="1" id="KW-1185">Reference proteome</keyword>
<dbReference type="KEGG" id="gfs:119643234"/>
<evidence type="ECO:0000313" key="2">
    <source>
        <dbReference type="RefSeq" id="XP_037898508.1"/>
    </source>
</evidence>
<reference evidence="2" key="1">
    <citation type="submission" date="2025-08" db="UniProtKB">
        <authorList>
            <consortium name="RefSeq"/>
        </authorList>
    </citation>
    <scope>IDENTIFICATION</scope>
    <source>
        <tissue evidence="2">Whole body pupa</tissue>
    </source>
</reference>
<name>A0A9C5ZH42_9MUSC</name>
<gene>
    <name evidence="2" type="primary">LOC119643234</name>
</gene>
<dbReference type="Gene3D" id="3.30.870.10">
    <property type="entry name" value="Endonuclease Chain A"/>
    <property type="match status" value="1"/>
</dbReference>
<organism evidence="1 2">
    <name type="scientific">Glossina fuscipes</name>
    <dbReference type="NCBI Taxonomy" id="7396"/>
    <lineage>
        <taxon>Eukaryota</taxon>
        <taxon>Metazoa</taxon>
        <taxon>Ecdysozoa</taxon>
        <taxon>Arthropoda</taxon>
        <taxon>Hexapoda</taxon>
        <taxon>Insecta</taxon>
        <taxon>Pterygota</taxon>
        <taxon>Neoptera</taxon>
        <taxon>Endopterygota</taxon>
        <taxon>Diptera</taxon>
        <taxon>Brachycera</taxon>
        <taxon>Muscomorpha</taxon>
        <taxon>Hippoboscoidea</taxon>
        <taxon>Glossinidae</taxon>
        <taxon>Glossina</taxon>
    </lineage>
</organism>
<dbReference type="GeneID" id="119643234"/>